<protein>
    <submittedName>
        <fullName evidence="2">Uncharacterized protein</fullName>
    </submittedName>
</protein>
<gene>
    <name evidence="2" type="ORF">AEK19_MT0678</name>
</gene>
<organism evidence="2">
    <name type="scientific">Utricularia reniformis</name>
    <dbReference type="NCBI Taxonomy" id="192314"/>
    <lineage>
        <taxon>Eukaryota</taxon>
        <taxon>Viridiplantae</taxon>
        <taxon>Streptophyta</taxon>
        <taxon>Embryophyta</taxon>
        <taxon>Tracheophyta</taxon>
        <taxon>Spermatophyta</taxon>
        <taxon>Magnoliopsida</taxon>
        <taxon>eudicotyledons</taxon>
        <taxon>Gunneridae</taxon>
        <taxon>Pentapetalae</taxon>
        <taxon>asterids</taxon>
        <taxon>lamiids</taxon>
        <taxon>Lamiales</taxon>
        <taxon>Lentibulariaceae</taxon>
        <taxon>Utricularia</taxon>
    </lineage>
</organism>
<evidence type="ECO:0000256" key="1">
    <source>
        <dbReference type="SAM" id="MobiDB-lite"/>
    </source>
</evidence>
<geneLocation type="mitochondrion" evidence="2"/>
<accession>A0A1Y0B0M1</accession>
<evidence type="ECO:0000313" key="2">
    <source>
        <dbReference type="EMBL" id="ART30927.1"/>
    </source>
</evidence>
<feature type="region of interest" description="Disordered" evidence="1">
    <location>
        <begin position="21"/>
        <end position="43"/>
    </location>
</feature>
<name>A0A1Y0B0M1_9LAMI</name>
<dbReference type="EMBL" id="KY774314">
    <property type="protein sequence ID" value="ART30927.1"/>
    <property type="molecule type" value="Genomic_DNA"/>
</dbReference>
<keyword evidence="2" id="KW-0496">Mitochondrion</keyword>
<sequence>MHEARYSVRWLLSFDDGGAAGLSAEDGWDGLNETRGVKYGKYG</sequence>
<proteinExistence type="predicted"/>
<reference evidence="2" key="1">
    <citation type="submission" date="2017-03" db="EMBL/GenBank/DDBJ databases">
        <title>The mitochondrial genome of the carnivorous plant Utricularia reniformis (Lentibulariaceae): structure, comparative analysis and evolutionary landmarks.</title>
        <authorList>
            <person name="Silva S.R."/>
            <person name="Alvarenga D.O."/>
            <person name="Michael T.P."/>
            <person name="Miranda V.F.O."/>
            <person name="Varani A.M."/>
        </authorList>
    </citation>
    <scope>NUCLEOTIDE SEQUENCE</scope>
</reference>
<dbReference type="AlphaFoldDB" id="A0A1Y0B0M1"/>